<feature type="binding site" evidence="14">
    <location>
        <begin position="123"/>
        <end position="127"/>
    </location>
    <ligand>
        <name>S-adenosyl-L-methionine</name>
        <dbReference type="ChEBI" id="CHEBI:59789"/>
    </ligand>
</feature>
<evidence type="ECO:0000313" key="16">
    <source>
        <dbReference type="EMBL" id="HGQ65174.1"/>
    </source>
</evidence>
<gene>
    <name evidence="16" type="ORF">ENU08_08020</name>
    <name evidence="15" type="ORF">ENU41_01955</name>
</gene>
<dbReference type="PANTHER" id="PTHR42197:SF1">
    <property type="entry name" value="TRNA (CYTIDINE(56)-2'-O)-METHYLTRANSFERASE"/>
    <property type="match status" value="1"/>
</dbReference>
<reference evidence="16" key="1">
    <citation type="journal article" date="2020" name="mSystems">
        <title>Genome- and Community-Level Interaction Insights into Carbon Utilization and Element Cycling Functions of Hydrothermarchaeota in Hydrothermal Sediment.</title>
        <authorList>
            <person name="Zhou Z."/>
            <person name="Liu Y."/>
            <person name="Xu W."/>
            <person name="Pan J."/>
            <person name="Luo Z.H."/>
            <person name="Li M."/>
        </authorList>
    </citation>
    <scope>NUCLEOTIDE SEQUENCE [LARGE SCALE GENOMIC DNA]</scope>
    <source>
        <strain evidence="16">SpSt-637</strain>
        <strain evidence="15">SpSt-667</strain>
    </source>
</reference>
<dbReference type="InterPro" id="IPR029026">
    <property type="entry name" value="tRNA_m1G_MTases_N"/>
</dbReference>
<dbReference type="PANTHER" id="PTHR42197">
    <property type="entry name" value="TRNA (CYTIDINE(56)-2'-O)-METHYLTRANSFERASE"/>
    <property type="match status" value="1"/>
</dbReference>
<evidence type="ECO:0000256" key="9">
    <source>
        <dbReference type="ARBA" id="ARBA00022679"/>
    </source>
</evidence>
<keyword evidence="11 14" id="KW-0819">tRNA processing</keyword>
<keyword evidence="7 14" id="KW-0963">Cytoplasm</keyword>
<dbReference type="Gene3D" id="3.40.1280.10">
    <property type="match status" value="1"/>
</dbReference>
<dbReference type="GO" id="GO:0005737">
    <property type="term" value="C:cytoplasm"/>
    <property type="evidence" value="ECO:0007669"/>
    <property type="project" value="UniProtKB-SubCell"/>
</dbReference>
<comment type="similarity">
    <text evidence="3 14">Belongs to the aTrm56 family.</text>
</comment>
<dbReference type="PIRSF" id="PIRSF016123">
    <property type="entry name" value="UCP016123"/>
    <property type="match status" value="1"/>
</dbReference>
<evidence type="ECO:0000256" key="7">
    <source>
        <dbReference type="ARBA" id="ARBA00022490"/>
    </source>
</evidence>
<feature type="binding site" evidence="14">
    <location>
        <position position="97"/>
    </location>
    <ligand>
        <name>S-adenosyl-L-methionine</name>
        <dbReference type="ChEBI" id="CHEBI:59789"/>
    </ligand>
</feature>
<protein>
    <recommendedName>
        <fullName evidence="6 14">tRNA (cytidine(56)-2'-O)-methyltransferase</fullName>
        <ecNumber evidence="5 14">2.1.1.206</ecNumber>
    </recommendedName>
    <alternativeName>
        <fullName evidence="12 14">tRNA ribose 2'-O-methyltransferase aTrm56</fullName>
    </alternativeName>
</protein>
<dbReference type="HAMAP" id="MF_00077">
    <property type="entry name" value="tRNA_methyltr_aTrm56"/>
    <property type="match status" value="1"/>
</dbReference>
<evidence type="ECO:0000256" key="5">
    <source>
        <dbReference type="ARBA" id="ARBA00012624"/>
    </source>
</evidence>
<sequence>MSNCQVYSEELGVSVYVLRLGHRPGRDQRITTHVALVARAFGAKGIFLANVVDLGVRKSIDKVVERWGGNYFLLEMGVDPIELIKRFKNEKGCVVHLTMYGIPVDDVINDIREKCKQVLVVVGAEKVERIYYHLADYNVAIGNQPHSEVSALAVFLDRLWKGVELKLCFKDAKYYIIPSARNKVVRQVEQ</sequence>
<evidence type="ECO:0000256" key="2">
    <source>
        <dbReference type="ARBA" id="ARBA00004496"/>
    </source>
</evidence>
<evidence type="ECO:0000256" key="14">
    <source>
        <dbReference type="HAMAP-Rule" id="MF_00077"/>
    </source>
</evidence>
<dbReference type="SUPFAM" id="SSF75217">
    <property type="entry name" value="alpha/beta knot"/>
    <property type="match status" value="1"/>
</dbReference>
<evidence type="ECO:0000256" key="10">
    <source>
        <dbReference type="ARBA" id="ARBA00022691"/>
    </source>
</evidence>
<dbReference type="InterPro" id="IPR002845">
    <property type="entry name" value="tRNA_mtfrase_aTrm56"/>
</dbReference>
<comment type="subunit">
    <text evidence="4 14">Homodimer.</text>
</comment>
<evidence type="ECO:0000256" key="4">
    <source>
        <dbReference type="ARBA" id="ARBA00011738"/>
    </source>
</evidence>
<proteinExistence type="inferred from homology"/>
<comment type="subcellular location">
    <subcellularLocation>
        <location evidence="2 14">Cytoplasm</location>
    </subcellularLocation>
</comment>
<name>A0A7C4JKK2_9CREN</name>
<evidence type="ECO:0000256" key="6">
    <source>
        <dbReference type="ARBA" id="ARBA00013709"/>
    </source>
</evidence>
<evidence type="ECO:0000313" key="15">
    <source>
        <dbReference type="EMBL" id="HGQ35428.1"/>
    </source>
</evidence>
<dbReference type="EMBL" id="DTBD01000072">
    <property type="protein sequence ID" value="HGQ65174.1"/>
    <property type="molecule type" value="Genomic_DNA"/>
</dbReference>
<organism evidence="16">
    <name type="scientific">Ignisphaera aggregans</name>
    <dbReference type="NCBI Taxonomy" id="334771"/>
    <lineage>
        <taxon>Archaea</taxon>
        <taxon>Thermoproteota</taxon>
        <taxon>Thermoprotei</taxon>
        <taxon>Desulfurococcales</taxon>
        <taxon>Desulfurococcaceae</taxon>
        <taxon>Ignisphaera</taxon>
    </lineage>
</organism>
<comment type="function">
    <text evidence="1 14">Specifically catalyzes the AdoMet-dependent 2'-O-ribose methylation of cytidine at position 56 in tRNAs.</text>
</comment>
<keyword evidence="9 14" id="KW-0808">Transferase</keyword>
<dbReference type="Pfam" id="PF01994">
    <property type="entry name" value="Trm56"/>
    <property type="match status" value="1"/>
</dbReference>
<evidence type="ECO:0000256" key="12">
    <source>
        <dbReference type="ARBA" id="ARBA00029826"/>
    </source>
</evidence>
<feature type="binding site" evidence="14">
    <location>
        <begin position="141"/>
        <end position="148"/>
    </location>
    <ligand>
        <name>S-adenosyl-L-methionine</name>
        <dbReference type="ChEBI" id="CHEBI:59789"/>
    </ligand>
</feature>
<evidence type="ECO:0000256" key="3">
    <source>
        <dbReference type="ARBA" id="ARBA00010324"/>
    </source>
</evidence>
<keyword evidence="10 14" id="KW-0949">S-adenosyl-L-methionine</keyword>
<dbReference type="GO" id="GO:0106059">
    <property type="term" value="F:tRNA (cytidine(56)-2'-O)-methyltransferase activity"/>
    <property type="evidence" value="ECO:0007669"/>
    <property type="project" value="UniProtKB-EC"/>
</dbReference>
<dbReference type="AlphaFoldDB" id="A0A7C4JKK2"/>
<dbReference type="GO" id="GO:0002128">
    <property type="term" value="P:tRNA nucleoside ribose methylation"/>
    <property type="evidence" value="ECO:0007669"/>
    <property type="project" value="UniProtKB-UniRule"/>
</dbReference>
<keyword evidence="8 14" id="KW-0489">Methyltransferase</keyword>
<evidence type="ECO:0000256" key="13">
    <source>
        <dbReference type="ARBA" id="ARBA00047792"/>
    </source>
</evidence>
<comment type="catalytic activity">
    <reaction evidence="13 14">
        <text>cytidine(56) in tRNA + S-adenosyl-L-methionine = 2'-O-methylcytidine(56) in tRNA + S-adenosyl-L-homocysteine + H(+)</text>
        <dbReference type="Rhea" id="RHEA:42968"/>
        <dbReference type="Rhea" id="RHEA-COMP:10308"/>
        <dbReference type="Rhea" id="RHEA-COMP:10309"/>
        <dbReference type="ChEBI" id="CHEBI:15378"/>
        <dbReference type="ChEBI" id="CHEBI:57856"/>
        <dbReference type="ChEBI" id="CHEBI:59789"/>
        <dbReference type="ChEBI" id="CHEBI:74495"/>
        <dbReference type="ChEBI" id="CHEBI:82748"/>
        <dbReference type="EC" id="2.1.1.206"/>
    </reaction>
</comment>
<dbReference type="InterPro" id="IPR029028">
    <property type="entry name" value="Alpha/beta_knot_MTases"/>
</dbReference>
<evidence type="ECO:0000256" key="11">
    <source>
        <dbReference type="ARBA" id="ARBA00022694"/>
    </source>
</evidence>
<dbReference type="CDD" id="cd18083">
    <property type="entry name" value="aTrm56-like"/>
    <property type="match status" value="1"/>
</dbReference>
<evidence type="ECO:0000256" key="8">
    <source>
        <dbReference type="ARBA" id="ARBA00022603"/>
    </source>
</evidence>
<accession>A0A7C4JKK2</accession>
<comment type="caution">
    <text evidence="16">The sequence shown here is derived from an EMBL/GenBank/DDBJ whole genome shotgun (WGS) entry which is preliminary data.</text>
</comment>
<dbReference type="EMBL" id="DTCK01000010">
    <property type="protein sequence ID" value="HGQ35428.1"/>
    <property type="molecule type" value="Genomic_DNA"/>
</dbReference>
<evidence type="ECO:0000256" key="1">
    <source>
        <dbReference type="ARBA" id="ARBA00003959"/>
    </source>
</evidence>
<dbReference type="EC" id="2.1.1.206" evidence="5 14"/>